<comment type="caution">
    <text evidence="5">The sequence shown here is derived from an EMBL/GenBank/DDBJ whole genome shotgun (WGS) entry which is preliminary data.</text>
</comment>
<dbReference type="Gene3D" id="3.40.630.30">
    <property type="match status" value="1"/>
</dbReference>
<dbReference type="InterPro" id="IPR000182">
    <property type="entry name" value="GNAT_dom"/>
</dbReference>
<keyword evidence="6" id="KW-1185">Reference proteome</keyword>
<dbReference type="SUPFAM" id="SSF55729">
    <property type="entry name" value="Acyl-CoA N-acyltransferases (Nat)"/>
    <property type="match status" value="1"/>
</dbReference>
<organism evidence="5 6">
    <name type="scientific">Streptomyces milbemycinicus</name>
    <dbReference type="NCBI Taxonomy" id="476552"/>
    <lineage>
        <taxon>Bacteria</taxon>
        <taxon>Bacillati</taxon>
        <taxon>Actinomycetota</taxon>
        <taxon>Actinomycetes</taxon>
        <taxon>Kitasatosporales</taxon>
        <taxon>Streptomycetaceae</taxon>
        <taxon>Streptomyces</taxon>
    </lineage>
</organism>
<evidence type="ECO:0000256" key="3">
    <source>
        <dbReference type="SAM" id="MobiDB-lite"/>
    </source>
</evidence>
<evidence type="ECO:0000256" key="1">
    <source>
        <dbReference type="ARBA" id="ARBA00022679"/>
    </source>
</evidence>
<dbReference type="EC" id="2.3.1.-" evidence="5"/>
<keyword evidence="2 5" id="KW-0012">Acyltransferase</keyword>
<sequence length="199" mass="21465">MSTSTPRSRAPRPRAPWTVAPRPVDDPVSAGLLRDYLVDVADRWYELYEGRSTTPEEIDKHLAEMPSDDLAPPRGVFLVAHHDGEVAGCAGVRLLDGGGTAEPALGRTAELKRMFVRPAKRGLGAGGVLLAAAEAAARELGAGRIVLETRLDLREARALYARHGYADVPPFCEGPYSEVWLGKELGEELGKQLGDRVTS</sequence>
<feature type="region of interest" description="Disordered" evidence="3">
    <location>
        <begin position="1"/>
        <end position="25"/>
    </location>
</feature>
<dbReference type="Pfam" id="PF00583">
    <property type="entry name" value="Acetyltransf_1"/>
    <property type="match status" value="1"/>
</dbReference>
<proteinExistence type="predicted"/>
<keyword evidence="1 5" id="KW-0808">Transferase</keyword>
<dbReference type="CDD" id="cd04301">
    <property type="entry name" value="NAT_SF"/>
    <property type="match status" value="1"/>
</dbReference>
<dbReference type="PANTHER" id="PTHR43877:SF2">
    <property type="entry name" value="AMINOALKYLPHOSPHONATE N-ACETYLTRANSFERASE-RELATED"/>
    <property type="match status" value="1"/>
</dbReference>
<reference evidence="5 6" key="1">
    <citation type="submission" date="2024-11" db="EMBL/GenBank/DDBJ databases">
        <title>The Natural Products Discovery Center: Release of the First 8490 Sequenced Strains for Exploring Actinobacteria Biosynthetic Diversity.</title>
        <authorList>
            <person name="Kalkreuter E."/>
            <person name="Kautsar S.A."/>
            <person name="Yang D."/>
            <person name="Bader C.D."/>
            <person name="Teijaro C.N."/>
            <person name="Fluegel L."/>
            <person name="Davis C.M."/>
            <person name="Simpson J.R."/>
            <person name="Lauterbach L."/>
            <person name="Steele A.D."/>
            <person name="Gui C."/>
            <person name="Meng S."/>
            <person name="Li G."/>
            <person name="Viehrig K."/>
            <person name="Ye F."/>
            <person name="Su P."/>
            <person name="Kiefer A.F."/>
            <person name="Nichols A."/>
            <person name="Cepeda A.J."/>
            <person name="Yan W."/>
            <person name="Fan B."/>
            <person name="Jiang Y."/>
            <person name="Adhikari A."/>
            <person name="Zheng C.-J."/>
            <person name="Schuster L."/>
            <person name="Cowan T.M."/>
            <person name="Smanski M.J."/>
            <person name="Chevrette M.G."/>
            <person name="De Carvalho L.P.S."/>
            <person name="Shen B."/>
        </authorList>
    </citation>
    <scope>NUCLEOTIDE SEQUENCE [LARGE SCALE GENOMIC DNA]</scope>
    <source>
        <strain evidence="5 6">NPDC020863</strain>
    </source>
</reference>
<gene>
    <name evidence="5" type="ORF">ACI2L5_11260</name>
</gene>
<dbReference type="RefSeq" id="WP_358636467.1">
    <property type="nucleotide sequence ID" value="NZ_JBFAEV010000009.1"/>
</dbReference>
<dbReference type="InterPro" id="IPR050832">
    <property type="entry name" value="Bact_Acetyltransf"/>
</dbReference>
<evidence type="ECO:0000313" key="6">
    <source>
        <dbReference type="Proteomes" id="UP001620295"/>
    </source>
</evidence>
<feature type="domain" description="N-acetyltransferase" evidence="4">
    <location>
        <begin position="31"/>
        <end position="186"/>
    </location>
</feature>
<dbReference type="Proteomes" id="UP001620295">
    <property type="component" value="Unassembled WGS sequence"/>
</dbReference>
<evidence type="ECO:0000259" key="4">
    <source>
        <dbReference type="PROSITE" id="PS51186"/>
    </source>
</evidence>
<protein>
    <submittedName>
        <fullName evidence="5">GNAT family N-acetyltransferase</fullName>
        <ecNumber evidence="5">2.3.1.-</ecNumber>
    </submittedName>
</protein>
<name>A0ABW8LKH8_9ACTN</name>
<evidence type="ECO:0000256" key="2">
    <source>
        <dbReference type="ARBA" id="ARBA00023315"/>
    </source>
</evidence>
<dbReference type="PANTHER" id="PTHR43877">
    <property type="entry name" value="AMINOALKYLPHOSPHONATE N-ACETYLTRANSFERASE-RELATED-RELATED"/>
    <property type="match status" value="1"/>
</dbReference>
<accession>A0ABW8LKH8</accession>
<evidence type="ECO:0000313" key="5">
    <source>
        <dbReference type="EMBL" id="MFK4265509.1"/>
    </source>
</evidence>
<dbReference type="PROSITE" id="PS51186">
    <property type="entry name" value="GNAT"/>
    <property type="match status" value="1"/>
</dbReference>
<dbReference type="GO" id="GO:0016746">
    <property type="term" value="F:acyltransferase activity"/>
    <property type="evidence" value="ECO:0007669"/>
    <property type="project" value="UniProtKB-KW"/>
</dbReference>
<dbReference type="EMBL" id="JBJDQH010000003">
    <property type="protein sequence ID" value="MFK4265509.1"/>
    <property type="molecule type" value="Genomic_DNA"/>
</dbReference>
<dbReference type="InterPro" id="IPR016181">
    <property type="entry name" value="Acyl_CoA_acyltransferase"/>
</dbReference>